<dbReference type="InterPro" id="IPR029063">
    <property type="entry name" value="SAM-dependent_MTases_sf"/>
</dbReference>
<evidence type="ECO:0000256" key="1">
    <source>
        <dbReference type="ARBA" id="ARBA00022603"/>
    </source>
</evidence>
<keyword evidence="3" id="KW-0949">S-adenosyl-L-methionine</keyword>
<dbReference type="Proteomes" id="UP000030651">
    <property type="component" value="Unassembled WGS sequence"/>
</dbReference>
<evidence type="ECO:0000313" key="7">
    <source>
        <dbReference type="EMBL" id="ETS75643.1"/>
    </source>
</evidence>
<sequence>MSSAKDLLETLQKFDPQSLDGDEPERIRVREKLTEVLRQVQSPWDVSWEHNWVSMATVSAGKTLVDAGVFEKWNEAGWKPQTTDELAALTGASADLLRRLLRHVAANHLLREVGRDTYAATPWAKAFVSYPFLAGTYGGFNHAQTEVNNKLPAYLASIRYQHPSDPKDCNFQFTHGAGSGPWQLLSTNPQLGADFNQAMESHSRFNLHSWTSLYPTQSIVQAAKERGTGGVLVVDVGGNKGYDLEKFRLVHSEDCTSESLVLEELPEVLKDAPELHSAIKPVAYDFFTEQSVKGARAYLMHNVIHDWDDDTAVKILTNVTAGFEKGYSRLLLHESIVDEVKPKAKVTASDMSMLCWFASKERTETEWNTLLTRAGLRLLKIWRPELIDTAECIIEAELA</sequence>
<feature type="domain" description="O-methyltransferase dimerisation" evidence="6">
    <location>
        <begin position="62"/>
        <end position="129"/>
    </location>
</feature>
<dbReference type="GO" id="GO:0008171">
    <property type="term" value="F:O-methyltransferase activity"/>
    <property type="evidence" value="ECO:0007669"/>
    <property type="project" value="InterPro"/>
</dbReference>
<dbReference type="InterPro" id="IPR036388">
    <property type="entry name" value="WH-like_DNA-bd_sf"/>
</dbReference>
<evidence type="ECO:0000256" key="4">
    <source>
        <dbReference type="PIRSR" id="PIRSR005739-1"/>
    </source>
</evidence>
<dbReference type="InterPro" id="IPR001077">
    <property type="entry name" value="COMT_C"/>
</dbReference>
<name>W3WP55_PESFW</name>
<dbReference type="PANTHER" id="PTHR43712">
    <property type="entry name" value="PUTATIVE (AFU_ORTHOLOGUE AFUA_4G14580)-RELATED"/>
    <property type="match status" value="1"/>
</dbReference>
<dbReference type="InterPro" id="IPR036390">
    <property type="entry name" value="WH_DNA-bd_sf"/>
</dbReference>
<dbReference type="OrthoDB" id="2410195at2759"/>
<dbReference type="EMBL" id="KI912118">
    <property type="protein sequence ID" value="ETS75643.1"/>
    <property type="molecule type" value="Genomic_DNA"/>
</dbReference>
<dbReference type="OMA" id="HPHATSY"/>
<keyword evidence="8" id="KW-1185">Reference proteome</keyword>
<evidence type="ECO:0000259" key="5">
    <source>
        <dbReference type="Pfam" id="PF00891"/>
    </source>
</evidence>
<dbReference type="Gene3D" id="3.40.50.150">
    <property type="entry name" value="Vaccinia Virus protein VP39"/>
    <property type="match status" value="1"/>
</dbReference>
<dbReference type="InterPro" id="IPR016461">
    <property type="entry name" value="COMT-like"/>
</dbReference>
<dbReference type="Pfam" id="PF08100">
    <property type="entry name" value="Dimerisation"/>
    <property type="match status" value="1"/>
</dbReference>
<evidence type="ECO:0000259" key="6">
    <source>
        <dbReference type="Pfam" id="PF08100"/>
    </source>
</evidence>
<dbReference type="KEGG" id="pfy:PFICI_12587"/>
<organism evidence="7 8">
    <name type="scientific">Pestalotiopsis fici (strain W106-1 / CGMCC3.15140)</name>
    <dbReference type="NCBI Taxonomy" id="1229662"/>
    <lineage>
        <taxon>Eukaryota</taxon>
        <taxon>Fungi</taxon>
        <taxon>Dikarya</taxon>
        <taxon>Ascomycota</taxon>
        <taxon>Pezizomycotina</taxon>
        <taxon>Sordariomycetes</taxon>
        <taxon>Xylariomycetidae</taxon>
        <taxon>Amphisphaeriales</taxon>
        <taxon>Sporocadaceae</taxon>
        <taxon>Pestalotiopsis</taxon>
    </lineage>
</organism>
<dbReference type="PIRSF" id="PIRSF005739">
    <property type="entry name" value="O-mtase"/>
    <property type="match status" value="1"/>
</dbReference>
<dbReference type="GeneID" id="19277600"/>
<keyword evidence="2" id="KW-0808">Transferase</keyword>
<dbReference type="GO" id="GO:0046983">
    <property type="term" value="F:protein dimerization activity"/>
    <property type="evidence" value="ECO:0007669"/>
    <property type="project" value="InterPro"/>
</dbReference>
<dbReference type="GO" id="GO:0032259">
    <property type="term" value="P:methylation"/>
    <property type="evidence" value="ECO:0007669"/>
    <property type="project" value="UniProtKB-KW"/>
</dbReference>
<evidence type="ECO:0000313" key="8">
    <source>
        <dbReference type="Proteomes" id="UP000030651"/>
    </source>
</evidence>
<dbReference type="SUPFAM" id="SSF46785">
    <property type="entry name" value="Winged helix' DNA-binding domain"/>
    <property type="match status" value="1"/>
</dbReference>
<reference evidence="8" key="1">
    <citation type="journal article" date="2015" name="BMC Genomics">
        <title>Genomic and transcriptomic analysis of the endophytic fungus Pestalotiopsis fici reveals its lifestyle and high potential for synthesis of natural products.</title>
        <authorList>
            <person name="Wang X."/>
            <person name="Zhang X."/>
            <person name="Liu L."/>
            <person name="Xiang M."/>
            <person name="Wang W."/>
            <person name="Sun X."/>
            <person name="Che Y."/>
            <person name="Guo L."/>
            <person name="Liu G."/>
            <person name="Guo L."/>
            <person name="Wang C."/>
            <person name="Yin W.B."/>
            <person name="Stadler M."/>
            <person name="Zhang X."/>
            <person name="Liu X."/>
        </authorList>
    </citation>
    <scope>NUCLEOTIDE SEQUENCE [LARGE SCALE GENOMIC DNA]</scope>
    <source>
        <strain evidence="8">W106-1 / CGMCC3.15140</strain>
    </source>
</reference>
<dbReference type="HOGENOM" id="CLU_005533_5_0_1"/>
<dbReference type="Gene3D" id="1.10.10.10">
    <property type="entry name" value="Winged helix-like DNA-binding domain superfamily/Winged helix DNA-binding domain"/>
    <property type="match status" value="1"/>
</dbReference>
<dbReference type="SUPFAM" id="SSF53335">
    <property type="entry name" value="S-adenosyl-L-methionine-dependent methyltransferases"/>
    <property type="match status" value="1"/>
</dbReference>
<keyword evidence="1" id="KW-0489">Methyltransferase</keyword>
<dbReference type="InterPro" id="IPR012967">
    <property type="entry name" value="COMT_dimerisation"/>
</dbReference>
<dbReference type="PANTHER" id="PTHR43712:SF17">
    <property type="entry name" value="O-METHYLTRANSFERASE"/>
    <property type="match status" value="1"/>
</dbReference>
<evidence type="ECO:0000256" key="3">
    <source>
        <dbReference type="ARBA" id="ARBA00022691"/>
    </source>
</evidence>
<dbReference type="Pfam" id="PF00891">
    <property type="entry name" value="Methyltransf_2"/>
    <property type="match status" value="1"/>
</dbReference>
<dbReference type="PROSITE" id="PS51683">
    <property type="entry name" value="SAM_OMT_II"/>
    <property type="match status" value="1"/>
</dbReference>
<gene>
    <name evidence="7" type="ORF">PFICI_12587</name>
</gene>
<dbReference type="AlphaFoldDB" id="W3WP55"/>
<feature type="active site" description="Proton acceptor" evidence="4">
    <location>
        <position position="305"/>
    </location>
</feature>
<dbReference type="RefSeq" id="XP_007839359.1">
    <property type="nucleotide sequence ID" value="XM_007841168.1"/>
</dbReference>
<protein>
    <submittedName>
        <fullName evidence="7">Uncharacterized protein</fullName>
    </submittedName>
</protein>
<proteinExistence type="predicted"/>
<evidence type="ECO:0000256" key="2">
    <source>
        <dbReference type="ARBA" id="ARBA00022679"/>
    </source>
</evidence>
<accession>W3WP55</accession>
<dbReference type="InParanoid" id="W3WP55"/>
<feature type="domain" description="O-methyltransferase C-terminal" evidence="5">
    <location>
        <begin position="168"/>
        <end position="376"/>
    </location>
</feature>
<dbReference type="eggNOG" id="KOG3178">
    <property type="taxonomic scope" value="Eukaryota"/>
</dbReference>